<dbReference type="EMBL" id="MU866309">
    <property type="protein sequence ID" value="KAK4173973.1"/>
    <property type="molecule type" value="Genomic_DNA"/>
</dbReference>
<accession>A0AAN6W248</accession>
<organism evidence="1 2">
    <name type="scientific">Triangularia setosa</name>
    <dbReference type="NCBI Taxonomy" id="2587417"/>
    <lineage>
        <taxon>Eukaryota</taxon>
        <taxon>Fungi</taxon>
        <taxon>Dikarya</taxon>
        <taxon>Ascomycota</taxon>
        <taxon>Pezizomycotina</taxon>
        <taxon>Sordariomycetes</taxon>
        <taxon>Sordariomycetidae</taxon>
        <taxon>Sordariales</taxon>
        <taxon>Podosporaceae</taxon>
        <taxon>Triangularia</taxon>
    </lineage>
</organism>
<dbReference type="Proteomes" id="UP001302321">
    <property type="component" value="Unassembled WGS sequence"/>
</dbReference>
<name>A0AAN6W248_9PEZI</name>
<evidence type="ECO:0008006" key="3">
    <source>
        <dbReference type="Google" id="ProtNLM"/>
    </source>
</evidence>
<dbReference type="AlphaFoldDB" id="A0AAN6W248"/>
<comment type="caution">
    <text evidence="1">The sequence shown here is derived from an EMBL/GenBank/DDBJ whole genome shotgun (WGS) entry which is preliminary data.</text>
</comment>
<sequence>MTALYKVGDERALEFDFSGLPYSAISTDFLKGLGKALRFEGLLKCVALPRLSVENPEELDLEDPMGIDGMDVKSSHMIKSVSKTTCKGLNHMESIFGWLRKHHVDSILKVTVVDYIEPSYSEESIERCMAGFNVQLWNWYKLDLCCSVIVNSAPKVRDVTLYASGNNAVLMGWSSPLGLLRLESLWGDPHPGSFGSSVSTALAAELAGVMLYCDRLVNPSPADMMLSSMLLLPASFAEMPSPLISPHKPGNAEQNGKAVAYLRNPSKMKEAFQNLSKGSDKNKFPQVWDYLAVQAQDDRLVWNEKAEEDSTARTKLKLEDFLKKIKS</sequence>
<reference evidence="1" key="1">
    <citation type="journal article" date="2023" name="Mol. Phylogenet. Evol.">
        <title>Genome-scale phylogeny and comparative genomics of the fungal order Sordariales.</title>
        <authorList>
            <person name="Hensen N."/>
            <person name="Bonometti L."/>
            <person name="Westerberg I."/>
            <person name="Brannstrom I.O."/>
            <person name="Guillou S."/>
            <person name="Cros-Aarteil S."/>
            <person name="Calhoun S."/>
            <person name="Haridas S."/>
            <person name="Kuo A."/>
            <person name="Mondo S."/>
            <person name="Pangilinan J."/>
            <person name="Riley R."/>
            <person name="LaButti K."/>
            <person name="Andreopoulos B."/>
            <person name="Lipzen A."/>
            <person name="Chen C."/>
            <person name="Yan M."/>
            <person name="Daum C."/>
            <person name="Ng V."/>
            <person name="Clum A."/>
            <person name="Steindorff A."/>
            <person name="Ohm R.A."/>
            <person name="Martin F."/>
            <person name="Silar P."/>
            <person name="Natvig D.O."/>
            <person name="Lalanne C."/>
            <person name="Gautier V."/>
            <person name="Ament-Velasquez S.L."/>
            <person name="Kruys A."/>
            <person name="Hutchinson M.I."/>
            <person name="Powell A.J."/>
            <person name="Barry K."/>
            <person name="Miller A.N."/>
            <person name="Grigoriev I.V."/>
            <person name="Debuchy R."/>
            <person name="Gladieux P."/>
            <person name="Hiltunen Thoren M."/>
            <person name="Johannesson H."/>
        </authorList>
    </citation>
    <scope>NUCLEOTIDE SEQUENCE</scope>
    <source>
        <strain evidence="1">CBS 892.96</strain>
    </source>
</reference>
<reference evidence="1" key="2">
    <citation type="submission" date="2023-05" db="EMBL/GenBank/DDBJ databases">
        <authorList>
            <consortium name="Lawrence Berkeley National Laboratory"/>
            <person name="Steindorff A."/>
            <person name="Hensen N."/>
            <person name="Bonometti L."/>
            <person name="Westerberg I."/>
            <person name="Brannstrom I.O."/>
            <person name="Guillou S."/>
            <person name="Cros-Aarteil S."/>
            <person name="Calhoun S."/>
            <person name="Haridas S."/>
            <person name="Kuo A."/>
            <person name="Mondo S."/>
            <person name="Pangilinan J."/>
            <person name="Riley R."/>
            <person name="Labutti K."/>
            <person name="Andreopoulos B."/>
            <person name="Lipzen A."/>
            <person name="Chen C."/>
            <person name="Yanf M."/>
            <person name="Daum C."/>
            <person name="Ng V."/>
            <person name="Clum A."/>
            <person name="Ohm R."/>
            <person name="Martin F."/>
            <person name="Silar P."/>
            <person name="Natvig D."/>
            <person name="Lalanne C."/>
            <person name="Gautier V."/>
            <person name="Ament-Velasquez S.L."/>
            <person name="Kruys A."/>
            <person name="Hutchinson M.I."/>
            <person name="Powell A.J."/>
            <person name="Barry K."/>
            <person name="Miller A.N."/>
            <person name="Grigoriev I.V."/>
            <person name="Debuchy R."/>
            <person name="Gladieux P."/>
            <person name="Thoren M.H."/>
            <person name="Johannesson H."/>
        </authorList>
    </citation>
    <scope>NUCLEOTIDE SEQUENCE</scope>
    <source>
        <strain evidence="1">CBS 892.96</strain>
    </source>
</reference>
<protein>
    <recommendedName>
        <fullName evidence="3">Peptidase S8/S53 domain-containing protein</fullName>
    </recommendedName>
</protein>
<evidence type="ECO:0000313" key="2">
    <source>
        <dbReference type="Proteomes" id="UP001302321"/>
    </source>
</evidence>
<evidence type="ECO:0000313" key="1">
    <source>
        <dbReference type="EMBL" id="KAK4173973.1"/>
    </source>
</evidence>
<gene>
    <name evidence="1" type="ORF">QBC36DRAFT_313403</name>
</gene>
<keyword evidence="2" id="KW-1185">Reference proteome</keyword>
<proteinExistence type="predicted"/>